<dbReference type="GeneID" id="110219180"/>
<gene>
    <name evidence="3" type="primary">LOC110219180</name>
</gene>
<accession>A0A6P5LK15</accession>
<feature type="compositionally biased region" description="Basic and acidic residues" evidence="1">
    <location>
        <begin position="97"/>
        <end position="109"/>
    </location>
</feature>
<proteinExistence type="predicted"/>
<dbReference type="InParanoid" id="A0A6P5LK15"/>
<dbReference type="KEGG" id="pcw:110219180"/>
<evidence type="ECO:0000313" key="3">
    <source>
        <dbReference type="RefSeq" id="XP_020857978.1"/>
    </source>
</evidence>
<organism evidence="2 3">
    <name type="scientific">Phascolarctos cinereus</name>
    <name type="common">Koala</name>
    <dbReference type="NCBI Taxonomy" id="38626"/>
    <lineage>
        <taxon>Eukaryota</taxon>
        <taxon>Metazoa</taxon>
        <taxon>Chordata</taxon>
        <taxon>Craniata</taxon>
        <taxon>Vertebrata</taxon>
        <taxon>Euteleostomi</taxon>
        <taxon>Mammalia</taxon>
        <taxon>Metatheria</taxon>
        <taxon>Diprotodontia</taxon>
        <taxon>Phascolarctidae</taxon>
        <taxon>Phascolarctos</taxon>
    </lineage>
</organism>
<feature type="region of interest" description="Disordered" evidence="1">
    <location>
        <begin position="166"/>
        <end position="236"/>
    </location>
</feature>
<keyword evidence="2" id="KW-1185">Reference proteome</keyword>
<evidence type="ECO:0000256" key="1">
    <source>
        <dbReference type="SAM" id="MobiDB-lite"/>
    </source>
</evidence>
<sequence length="277" mass="31264">MESDTVFRDPQLPFPSGQVLALYQQLFQAPARLDELLVAVQQVRGANCPQELELPLVLLEMEQRRQEQEQVLWDLELLTGAGLHLFWPCRGQFRGPWDRARSSENHNREPSIWAGGEEELPPSASPPQHPQHWSLAQERDIRKRSQQLLEKWRTKGLAVMLGIASAEGSTEPDQRFGSPGMLRQATLGPEPEAGTSFKADTWELESMPEESQREQPGEEEPSLNNHQGVMPSPFPISVDNKTSLGFCNSVFPDVLQPPAEELVLGEGERSWQKWKTS</sequence>
<dbReference type="RefSeq" id="XP_020857978.1">
    <property type="nucleotide sequence ID" value="XM_021002319.1"/>
</dbReference>
<dbReference type="AlphaFoldDB" id="A0A6P5LK15"/>
<dbReference type="Proteomes" id="UP000515140">
    <property type="component" value="Unplaced"/>
</dbReference>
<evidence type="ECO:0000313" key="2">
    <source>
        <dbReference type="Proteomes" id="UP000515140"/>
    </source>
</evidence>
<feature type="region of interest" description="Disordered" evidence="1">
    <location>
        <begin position="97"/>
        <end position="137"/>
    </location>
</feature>
<protein>
    <submittedName>
        <fullName evidence="3">Uncharacterized protein LOC110219180</fullName>
    </submittedName>
</protein>
<reference evidence="3" key="1">
    <citation type="submission" date="2025-08" db="UniProtKB">
        <authorList>
            <consortium name="RefSeq"/>
        </authorList>
    </citation>
    <scope>IDENTIFICATION</scope>
    <source>
        <tissue evidence="3">Spleen</tissue>
    </source>
</reference>
<name>A0A6P5LK15_PHACI</name>